<evidence type="ECO:0000256" key="2">
    <source>
        <dbReference type="ARBA" id="ARBA00022676"/>
    </source>
</evidence>
<evidence type="ECO:0000313" key="10">
    <source>
        <dbReference type="EMBL" id="NIJ54537.1"/>
    </source>
</evidence>
<name>A0ABX0UNV1_9BACT</name>
<keyword evidence="11" id="KW-1185">Reference proteome</keyword>
<evidence type="ECO:0000256" key="3">
    <source>
        <dbReference type="ARBA" id="ARBA00022679"/>
    </source>
</evidence>
<keyword evidence="2" id="KW-0328">Glycosyltransferase</keyword>
<protein>
    <submittedName>
        <fullName evidence="10">Glycosyltransferase involved in cell wall biosynthesis</fullName>
    </submittedName>
</protein>
<feature type="transmembrane region" description="Helical" evidence="8">
    <location>
        <begin position="266"/>
        <end position="288"/>
    </location>
</feature>
<proteinExistence type="predicted"/>
<evidence type="ECO:0000256" key="1">
    <source>
        <dbReference type="ARBA" id="ARBA00022475"/>
    </source>
</evidence>
<dbReference type="RefSeq" id="WP_167272852.1">
    <property type="nucleotide sequence ID" value="NZ_JAASQJ010000003.1"/>
</dbReference>
<evidence type="ECO:0000256" key="6">
    <source>
        <dbReference type="ARBA" id="ARBA00022989"/>
    </source>
</evidence>
<dbReference type="InterPro" id="IPR001173">
    <property type="entry name" value="Glyco_trans_2-like"/>
</dbReference>
<keyword evidence="5" id="KW-0448">Lipopolysaccharide biosynthesis</keyword>
<reference evidence="10 11" key="1">
    <citation type="submission" date="2020-03" db="EMBL/GenBank/DDBJ databases">
        <title>Genomic Encyclopedia of Type Strains, Phase IV (KMG-IV): sequencing the most valuable type-strain genomes for metagenomic binning, comparative biology and taxonomic classification.</title>
        <authorList>
            <person name="Goeker M."/>
        </authorList>
    </citation>
    <scope>NUCLEOTIDE SEQUENCE [LARGE SCALE GENOMIC DNA]</scope>
    <source>
        <strain evidence="10 11">DSM 102865</strain>
    </source>
</reference>
<evidence type="ECO:0000256" key="4">
    <source>
        <dbReference type="ARBA" id="ARBA00022692"/>
    </source>
</evidence>
<keyword evidence="1" id="KW-1003">Cell membrane</keyword>
<dbReference type="CDD" id="cd04187">
    <property type="entry name" value="DPM1_like_bac"/>
    <property type="match status" value="1"/>
</dbReference>
<dbReference type="Pfam" id="PF00535">
    <property type="entry name" value="Glycos_transf_2"/>
    <property type="match status" value="1"/>
</dbReference>
<dbReference type="InterPro" id="IPR029044">
    <property type="entry name" value="Nucleotide-diphossugar_trans"/>
</dbReference>
<dbReference type="EMBL" id="JAASQJ010000003">
    <property type="protein sequence ID" value="NIJ54537.1"/>
    <property type="molecule type" value="Genomic_DNA"/>
</dbReference>
<dbReference type="Proteomes" id="UP001179181">
    <property type="component" value="Unassembled WGS sequence"/>
</dbReference>
<evidence type="ECO:0000313" key="11">
    <source>
        <dbReference type="Proteomes" id="UP001179181"/>
    </source>
</evidence>
<dbReference type="SUPFAM" id="SSF53448">
    <property type="entry name" value="Nucleotide-diphospho-sugar transferases"/>
    <property type="match status" value="1"/>
</dbReference>
<organism evidence="10 11">
    <name type="scientific">Dyadobacter arcticus</name>
    <dbReference type="NCBI Taxonomy" id="1078754"/>
    <lineage>
        <taxon>Bacteria</taxon>
        <taxon>Pseudomonadati</taxon>
        <taxon>Bacteroidota</taxon>
        <taxon>Cytophagia</taxon>
        <taxon>Cytophagales</taxon>
        <taxon>Spirosomataceae</taxon>
        <taxon>Dyadobacter</taxon>
    </lineage>
</organism>
<feature type="transmembrane region" description="Helical" evidence="8">
    <location>
        <begin position="234"/>
        <end position="260"/>
    </location>
</feature>
<evidence type="ECO:0000256" key="7">
    <source>
        <dbReference type="ARBA" id="ARBA00023136"/>
    </source>
</evidence>
<evidence type="ECO:0000256" key="8">
    <source>
        <dbReference type="SAM" id="Phobius"/>
    </source>
</evidence>
<keyword evidence="3" id="KW-0808">Transferase</keyword>
<sequence length="323" mass="36417">MTAARLISVVIPLFNEQDNIVHLLQAIRLALTGYDYEIVAVDDGSTDQTVEVLRKQIDDRLRIVVLMRNYGQTSAMAAGISVSDGKYVVTIDGDLQNDPEDIIRMFVRASQGDWDVVAGYRANRLDDWLFRKLPSRIANKIIRTLTGVHLRDYGCTLKIFKREIAQNLGLYGELHRFIPVLASMMGARMTEMPVRHHRRLFGTSKYGLGRTSKVLGDLLLMLYMQRYMKKPMHLFGAIGGASVLGGVLLILSQVISYIVTDHLEKLWIVSALMLLLSGVFIILMGFFAEIQMRIYYEGSGKTPYLIRKILQQKGSAVSEDLSI</sequence>
<dbReference type="Gene3D" id="3.90.550.10">
    <property type="entry name" value="Spore Coat Polysaccharide Biosynthesis Protein SpsA, Chain A"/>
    <property type="match status" value="1"/>
</dbReference>
<keyword evidence="7 8" id="KW-0472">Membrane</keyword>
<dbReference type="InterPro" id="IPR050256">
    <property type="entry name" value="Glycosyltransferase_2"/>
</dbReference>
<keyword evidence="6 8" id="KW-1133">Transmembrane helix</keyword>
<gene>
    <name evidence="10" type="ORF">FHS68_003719</name>
</gene>
<evidence type="ECO:0000259" key="9">
    <source>
        <dbReference type="Pfam" id="PF00535"/>
    </source>
</evidence>
<evidence type="ECO:0000256" key="5">
    <source>
        <dbReference type="ARBA" id="ARBA00022985"/>
    </source>
</evidence>
<keyword evidence="4 8" id="KW-0812">Transmembrane</keyword>
<comment type="caution">
    <text evidence="10">The sequence shown here is derived from an EMBL/GenBank/DDBJ whole genome shotgun (WGS) entry which is preliminary data.</text>
</comment>
<feature type="domain" description="Glycosyltransferase 2-like" evidence="9">
    <location>
        <begin position="8"/>
        <end position="168"/>
    </location>
</feature>
<dbReference type="PANTHER" id="PTHR48090">
    <property type="entry name" value="UNDECAPRENYL-PHOSPHATE 4-DEOXY-4-FORMAMIDO-L-ARABINOSE TRANSFERASE-RELATED"/>
    <property type="match status" value="1"/>
</dbReference>
<dbReference type="PANTHER" id="PTHR48090:SF3">
    <property type="entry name" value="UNDECAPRENYL-PHOSPHATE 4-DEOXY-4-FORMAMIDO-L-ARABINOSE TRANSFERASE"/>
    <property type="match status" value="1"/>
</dbReference>
<accession>A0ABX0UNV1</accession>